<dbReference type="Proteomes" id="UP000324870">
    <property type="component" value="Unassembled WGS sequence"/>
</dbReference>
<evidence type="ECO:0000259" key="9">
    <source>
        <dbReference type="PROSITE" id="PS51330"/>
    </source>
</evidence>
<evidence type="ECO:0000313" key="13">
    <source>
        <dbReference type="Proteomes" id="UP000324870"/>
    </source>
</evidence>
<organism evidence="12 14">
    <name type="scientific">Alistipes finegoldii</name>
    <dbReference type="NCBI Taxonomy" id="214856"/>
    <lineage>
        <taxon>Bacteria</taxon>
        <taxon>Pseudomonadati</taxon>
        <taxon>Bacteroidota</taxon>
        <taxon>Bacteroidia</taxon>
        <taxon>Bacteroidales</taxon>
        <taxon>Rikenellaceae</taxon>
        <taxon>Alistipes</taxon>
    </lineage>
</organism>
<dbReference type="GeneID" id="79838285"/>
<reference evidence="12" key="3">
    <citation type="submission" date="2023-10" db="EMBL/GenBank/DDBJ databases">
        <title>Genome Sequence of the Bacteria from From Gut Wall in Crohn's Disease.</title>
        <authorList>
            <person name="Rodriguez-Palacios A."/>
        </authorList>
    </citation>
    <scope>NUCLEOTIDE SEQUENCE</scope>
    <source>
        <strain evidence="12">CavFT-hAR58</strain>
    </source>
</reference>
<evidence type="ECO:0000256" key="8">
    <source>
        <dbReference type="PIRNR" id="PIRNR000194"/>
    </source>
</evidence>
<dbReference type="PRINTS" id="PR00070">
    <property type="entry name" value="DHFR"/>
</dbReference>
<keyword evidence="13" id="KW-1185">Reference proteome</keyword>
<dbReference type="GO" id="GO:0004146">
    <property type="term" value="F:dihydrofolate reductase activity"/>
    <property type="evidence" value="ECO:0007669"/>
    <property type="project" value="UniProtKB-EC"/>
</dbReference>
<sequence>MVSIIVAVAENGVIGDKNALLWHISEDLKYFKSVTSGHPVVMGRKTYESLGRPLPNRTNVVVTRQEMEIPGCRVAHSLEEAVALFPAEEEVFVIGGAQIYAQALPLAGRFYLTRVFHAYEGDTHFPAWNDAEWRLVSSESFASGANYPYPFAFETYERRRN</sequence>
<keyword evidence="6 8" id="KW-0560">Oxidoreductase</keyword>
<dbReference type="FunFam" id="3.40.430.10:FF:000001">
    <property type="entry name" value="Dihydrofolate reductase"/>
    <property type="match status" value="1"/>
</dbReference>
<comment type="similarity">
    <text evidence="2 8">Belongs to the dihydrofolate reductase family.</text>
</comment>
<keyword evidence="4 8" id="KW-0554">One-carbon metabolism</keyword>
<comment type="catalytic activity">
    <reaction evidence="8">
        <text>(6S)-5,6,7,8-tetrahydrofolate + NADP(+) = 7,8-dihydrofolate + NADPH + H(+)</text>
        <dbReference type="Rhea" id="RHEA:15009"/>
        <dbReference type="ChEBI" id="CHEBI:15378"/>
        <dbReference type="ChEBI" id="CHEBI:57451"/>
        <dbReference type="ChEBI" id="CHEBI:57453"/>
        <dbReference type="ChEBI" id="CHEBI:57783"/>
        <dbReference type="ChEBI" id="CHEBI:58349"/>
        <dbReference type="EC" id="1.5.1.3"/>
    </reaction>
</comment>
<dbReference type="Proteomes" id="UP001055105">
    <property type="component" value="Unassembled WGS sequence"/>
</dbReference>
<accession>A0A5B5VTQ9</accession>
<evidence type="ECO:0000256" key="3">
    <source>
        <dbReference type="ARBA" id="ARBA00012856"/>
    </source>
</evidence>
<dbReference type="GO" id="GO:0046452">
    <property type="term" value="P:dihydrofolate metabolic process"/>
    <property type="evidence" value="ECO:0007669"/>
    <property type="project" value="TreeGrafter"/>
</dbReference>
<evidence type="ECO:0000256" key="4">
    <source>
        <dbReference type="ARBA" id="ARBA00022563"/>
    </source>
</evidence>
<reference evidence="11 13" key="1">
    <citation type="journal article" date="2019" name="Nat. Med.">
        <title>A library of human gut bacterial isolates paired with longitudinal multiomics data enables mechanistic microbiome research.</title>
        <authorList>
            <person name="Poyet M."/>
            <person name="Groussin M."/>
            <person name="Gibbons S.M."/>
            <person name="Avila-Pacheco J."/>
            <person name="Jiang X."/>
            <person name="Kearney S.M."/>
            <person name="Perrotta A.R."/>
            <person name="Berdy B."/>
            <person name="Zhao S."/>
            <person name="Lieberman T.D."/>
            <person name="Swanson P.K."/>
            <person name="Smith M."/>
            <person name="Roesemann S."/>
            <person name="Alexander J.E."/>
            <person name="Rich S.A."/>
            <person name="Livny J."/>
            <person name="Vlamakis H."/>
            <person name="Clish C."/>
            <person name="Bullock K."/>
            <person name="Deik A."/>
            <person name="Scott J."/>
            <person name="Pierce K.A."/>
            <person name="Xavier R.J."/>
            <person name="Alm E.J."/>
        </authorList>
    </citation>
    <scope>NUCLEOTIDE SEQUENCE [LARGE SCALE GENOMIC DNA]</scope>
    <source>
        <strain evidence="11 13">BIOML-A1</strain>
    </source>
</reference>
<dbReference type="EMBL" id="BQOL01000002">
    <property type="protein sequence ID" value="GKI19557.1"/>
    <property type="molecule type" value="Genomic_DNA"/>
</dbReference>
<dbReference type="GO" id="GO:0046654">
    <property type="term" value="P:tetrahydrofolate biosynthetic process"/>
    <property type="evidence" value="ECO:0007669"/>
    <property type="project" value="UniProtKB-UniPathway"/>
</dbReference>
<dbReference type="GO" id="GO:0070401">
    <property type="term" value="F:NADP+ binding"/>
    <property type="evidence" value="ECO:0007669"/>
    <property type="project" value="UniProtKB-ARBA"/>
</dbReference>
<dbReference type="PANTHER" id="PTHR48069:SF3">
    <property type="entry name" value="DIHYDROFOLATE REDUCTASE"/>
    <property type="match status" value="1"/>
</dbReference>
<dbReference type="InterPro" id="IPR012259">
    <property type="entry name" value="DHFR"/>
</dbReference>
<evidence type="ECO:0000313" key="10">
    <source>
        <dbReference type="EMBL" id="GKI19557.1"/>
    </source>
</evidence>
<comment type="pathway">
    <text evidence="1 8">Cofactor biosynthesis; tetrahydrofolate biosynthesis; 5,6,7,8-tetrahydrofolate from 7,8-dihydrofolate: step 1/1.</text>
</comment>
<feature type="domain" description="DHFR" evidence="9">
    <location>
        <begin position="1"/>
        <end position="158"/>
    </location>
</feature>
<evidence type="ECO:0000256" key="1">
    <source>
        <dbReference type="ARBA" id="ARBA00004903"/>
    </source>
</evidence>
<dbReference type="PANTHER" id="PTHR48069">
    <property type="entry name" value="DIHYDROFOLATE REDUCTASE"/>
    <property type="match status" value="1"/>
</dbReference>
<evidence type="ECO:0000256" key="2">
    <source>
        <dbReference type="ARBA" id="ARBA00009539"/>
    </source>
</evidence>
<dbReference type="PROSITE" id="PS51330">
    <property type="entry name" value="DHFR_2"/>
    <property type="match status" value="1"/>
</dbReference>
<evidence type="ECO:0000313" key="11">
    <source>
        <dbReference type="EMBL" id="KAA3160886.1"/>
    </source>
</evidence>
<dbReference type="RefSeq" id="WP_009596466.1">
    <property type="nucleotide sequence ID" value="NZ_AP025581.1"/>
</dbReference>
<protein>
    <recommendedName>
        <fullName evidence="3 8">Dihydrofolate reductase</fullName>
        <ecNumber evidence="3 8">1.5.1.3</ecNumber>
    </recommendedName>
</protein>
<comment type="caution">
    <text evidence="12">The sequence shown here is derived from an EMBL/GenBank/DDBJ whole genome shotgun (WGS) entry which is preliminary data.</text>
</comment>
<evidence type="ECO:0000256" key="6">
    <source>
        <dbReference type="ARBA" id="ARBA00023002"/>
    </source>
</evidence>
<keyword evidence="5 8" id="KW-0521">NADP</keyword>
<proteinExistence type="inferred from homology"/>
<dbReference type="EC" id="1.5.1.3" evidence="3 8"/>
<evidence type="ECO:0000256" key="7">
    <source>
        <dbReference type="ARBA" id="ARBA00025067"/>
    </source>
</evidence>
<dbReference type="PIRSF" id="PIRSF000194">
    <property type="entry name" value="DHFR"/>
    <property type="match status" value="1"/>
</dbReference>
<dbReference type="CDD" id="cd00209">
    <property type="entry name" value="DHFR"/>
    <property type="match status" value="1"/>
</dbReference>
<comment type="function">
    <text evidence="7 8">Key enzyme in folate metabolism. Catalyzes an essential reaction for de novo glycine and purine synthesis, and for DNA precursor synthesis.</text>
</comment>
<gene>
    <name evidence="10" type="primary">dfrA</name>
    <name evidence="10" type="ORF">CE91St16_24650</name>
    <name evidence="11" type="ORF">F2A26_00925</name>
    <name evidence="12" type="ORF">RVH17_09590</name>
</gene>
<dbReference type="InterPro" id="IPR024072">
    <property type="entry name" value="DHFR-like_dom_sf"/>
</dbReference>
<evidence type="ECO:0000313" key="12">
    <source>
        <dbReference type="EMBL" id="MDU0260361.1"/>
    </source>
</evidence>
<dbReference type="InterPro" id="IPR001796">
    <property type="entry name" value="DHFR_dom"/>
</dbReference>
<dbReference type="Pfam" id="PF00186">
    <property type="entry name" value="DHFR_1"/>
    <property type="match status" value="1"/>
</dbReference>
<dbReference type="Proteomes" id="UP001181347">
    <property type="component" value="Unassembled WGS sequence"/>
</dbReference>
<reference evidence="10" key="2">
    <citation type="submission" date="2022-01" db="EMBL/GenBank/DDBJ databases">
        <title>Novel bile acid biosynthetic pathways are enriched in the microbiome of centenarians.</title>
        <authorList>
            <person name="Sato Y."/>
            <person name="Atarashi K."/>
            <person name="Plichta R.D."/>
            <person name="Arai Y."/>
            <person name="Sasajima S."/>
            <person name="Kearney M.S."/>
            <person name="Suda W."/>
            <person name="Takeshita K."/>
            <person name="Sasaki T."/>
            <person name="Okamoto S."/>
            <person name="Skelly N.A."/>
            <person name="Okamura Y."/>
            <person name="Vlamakis H."/>
            <person name="Li Y."/>
            <person name="Tanoue T."/>
            <person name="Takei H."/>
            <person name="Nittono H."/>
            <person name="Narushima S."/>
            <person name="Irie J."/>
            <person name="Itoh H."/>
            <person name="Moriya K."/>
            <person name="Sugiura Y."/>
            <person name="Suematsu M."/>
            <person name="Moritoki N."/>
            <person name="Shibata S."/>
            <person name="Littman R.D."/>
            <person name="Fischbach A.M."/>
            <person name="Uwamino Y."/>
            <person name="Inoue T."/>
            <person name="Honda A."/>
            <person name="Hattori M."/>
            <person name="Murai T."/>
            <person name="Xavier J.R."/>
            <person name="Hirose N."/>
            <person name="Honda K."/>
        </authorList>
    </citation>
    <scope>NUCLEOTIDE SEQUENCE</scope>
    <source>
        <strain evidence="10">CE91-St16</strain>
    </source>
</reference>
<name>A0A5B5VTQ9_9BACT</name>
<dbReference type="AlphaFoldDB" id="A0A5B5VTQ9"/>
<dbReference type="Gene3D" id="3.40.430.10">
    <property type="entry name" value="Dihydrofolate Reductase, subunit A"/>
    <property type="match status" value="1"/>
</dbReference>
<evidence type="ECO:0000256" key="5">
    <source>
        <dbReference type="ARBA" id="ARBA00022857"/>
    </source>
</evidence>
<evidence type="ECO:0000313" key="14">
    <source>
        <dbReference type="Proteomes" id="UP001181347"/>
    </source>
</evidence>
<dbReference type="OMA" id="RDNQLPW"/>
<dbReference type="GO" id="GO:0006730">
    <property type="term" value="P:one-carbon metabolic process"/>
    <property type="evidence" value="ECO:0007669"/>
    <property type="project" value="UniProtKB-KW"/>
</dbReference>
<dbReference type="GO" id="GO:0046655">
    <property type="term" value="P:folic acid metabolic process"/>
    <property type="evidence" value="ECO:0007669"/>
    <property type="project" value="TreeGrafter"/>
</dbReference>
<dbReference type="GO" id="GO:0005829">
    <property type="term" value="C:cytosol"/>
    <property type="evidence" value="ECO:0007669"/>
    <property type="project" value="TreeGrafter"/>
</dbReference>
<dbReference type="SUPFAM" id="SSF53597">
    <property type="entry name" value="Dihydrofolate reductase-like"/>
    <property type="match status" value="1"/>
</dbReference>
<dbReference type="EMBL" id="JAWDES010000005">
    <property type="protein sequence ID" value="MDU0260361.1"/>
    <property type="molecule type" value="Genomic_DNA"/>
</dbReference>
<dbReference type="EMBL" id="VVND01000001">
    <property type="protein sequence ID" value="KAA3160886.1"/>
    <property type="molecule type" value="Genomic_DNA"/>
</dbReference>